<evidence type="ECO:0000313" key="3">
    <source>
        <dbReference type="Proteomes" id="UP001159363"/>
    </source>
</evidence>
<dbReference type="PANTHER" id="PTHR19303:SF73">
    <property type="entry name" value="PROTEIN PDC2"/>
    <property type="match status" value="1"/>
</dbReference>
<comment type="caution">
    <text evidence="2">The sequence shown here is derived from an EMBL/GenBank/DDBJ whole genome shotgun (WGS) entry which is preliminary data.</text>
</comment>
<sequence>MAGFKVSEIVIIFSRVAYVTVDEWKQKLASLIQEYQPRDVFNSDETGLFLRTLAECQEKCITGKKAKERISVFICGNMVDNLEKLLVVGKVATTRSFKGHDLDSLPEQWKSNKKRWMTAAITEE</sequence>
<dbReference type="InterPro" id="IPR004875">
    <property type="entry name" value="DDE_SF_endonuclease_dom"/>
</dbReference>
<evidence type="ECO:0000259" key="1">
    <source>
        <dbReference type="Pfam" id="PF03184"/>
    </source>
</evidence>
<dbReference type="Proteomes" id="UP001159363">
    <property type="component" value="Chromosome 15"/>
</dbReference>
<keyword evidence="3" id="KW-1185">Reference proteome</keyword>
<proteinExistence type="predicted"/>
<evidence type="ECO:0000313" key="2">
    <source>
        <dbReference type="EMBL" id="KAJ8866994.1"/>
    </source>
</evidence>
<organism evidence="2 3">
    <name type="scientific">Dryococelus australis</name>
    <dbReference type="NCBI Taxonomy" id="614101"/>
    <lineage>
        <taxon>Eukaryota</taxon>
        <taxon>Metazoa</taxon>
        <taxon>Ecdysozoa</taxon>
        <taxon>Arthropoda</taxon>
        <taxon>Hexapoda</taxon>
        <taxon>Insecta</taxon>
        <taxon>Pterygota</taxon>
        <taxon>Neoptera</taxon>
        <taxon>Polyneoptera</taxon>
        <taxon>Phasmatodea</taxon>
        <taxon>Verophasmatodea</taxon>
        <taxon>Anareolatae</taxon>
        <taxon>Phasmatidae</taxon>
        <taxon>Eurycanthinae</taxon>
        <taxon>Dryococelus</taxon>
    </lineage>
</organism>
<protein>
    <recommendedName>
        <fullName evidence="1">DDE-1 domain-containing protein</fullName>
    </recommendedName>
</protein>
<reference evidence="2 3" key="1">
    <citation type="submission" date="2023-02" db="EMBL/GenBank/DDBJ databases">
        <title>LHISI_Scaffold_Assembly.</title>
        <authorList>
            <person name="Stuart O.P."/>
            <person name="Cleave R."/>
            <person name="Magrath M.J.L."/>
            <person name="Mikheyev A.S."/>
        </authorList>
    </citation>
    <scope>NUCLEOTIDE SEQUENCE [LARGE SCALE GENOMIC DNA]</scope>
    <source>
        <strain evidence="2">Daus_M_001</strain>
        <tissue evidence="2">Leg muscle</tissue>
    </source>
</reference>
<dbReference type="EMBL" id="JARBHB010000016">
    <property type="protein sequence ID" value="KAJ8866994.1"/>
    <property type="molecule type" value="Genomic_DNA"/>
</dbReference>
<gene>
    <name evidence="2" type="ORF">PR048_032856</name>
</gene>
<feature type="domain" description="DDE-1" evidence="1">
    <location>
        <begin position="67"/>
        <end position="124"/>
    </location>
</feature>
<accession>A0ABQ9G3F0</accession>
<name>A0ABQ9G3F0_9NEOP</name>
<dbReference type="PANTHER" id="PTHR19303">
    <property type="entry name" value="TRANSPOSON"/>
    <property type="match status" value="1"/>
</dbReference>
<dbReference type="InterPro" id="IPR050863">
    <property type="entry name" value="CenT-Element_Derived"/>
</dbReference>
<dbReference type="Pfam" id="PF03184">
    <property type="entry name" value="DDE_1"/>
    <property type="match status" value="1"/>
</dbReference>